<sequence>MFEFTSGLIAMGFLVAGLVFLRYWRRTRDGLFAAFAAAFALLSLNQTLLAFSRVPLEERSPLYLLRLAAFAIIIAAILAKNVSGPRR</sequence>
<keyword evidence="3" id="KW-1185">Reference proteome</keyword>
<dbReference type="Pfam" id="PF19447">
    <property type="entry name" value="DUF5985"/>
    <property type="match status" value="1"/>
</dbReference>
<feature type="transmembrane region" description="Helical" evidence="1">
    <location>
        <begin position="63"/>
        <end position="82"/>
    </location>
</feature>
<feature type="transmembrane region" description="Helical" evidence="1">
    <location>
        <begin position="31"/>
        <end position="51"/>
    </location>
</feature>
<evidence type="ECO:0000313" key="2">
    <source>
        <dbReference type="EMBL" id="EYD76036.1"/>
    </source>
</evidence>
<dbReference type="AlphaFoldDB" id="A0A017HNX0"/>
<accession>A0A017HNX0</accession>
<dbReference type="STRING" id="442562.Rumeso_02465"/>
<dbReference type="OrthoDB" id="7433565at2"/>
<name>A0A017HNX0_9RHOB</name>
<organism evidence="2 3">
    <name type="scientific">Rubellimicrobium mesophilum DSM 19309</name>
    <dbReference type="NCBI Taxonomy" id="442562"/>
    <lineage>
        <taxon>Bacteria</taxon>
        <taxon>Pseudomonadati</taxon>
        <taxon>Pseudomonadota</taxon>
        <taxon>Alphaproteobacteria</taxon>
        <taxon>Rhodobacterales</taxon>
        <taxon>Roseobacteraceae</taxon>
        <taxon>Rubellimicrobium</taxon>
    </lineage>
</organism>
<dbReference type="InterPro" id="IPR046027">
    <property type="entry name" value="DUF5985"/>
</dbReference>
<proteinExistence type="predicted"/>
<protein>
    <submittedName>
        <fullName evidence="2">Uncharacterized protein</fullName>
    </submittedName>
</protein>
<comment type="caution">
    <text evidence="2">The sequence shown here is derived from an EMBL/GenBank/DDBJ whole genome shotgun (WGS) entry which is preliminary data.</text>
</comment>
<dbReference type="EMBL" id="AOSK01000062">
    <property type="protein sequence ID" value="EYD76036.1"/>
    <property type="molecule type" value="Genomic_DNA"/>
</dbReference>
<evidence type="ECO:0000256" key="1">
    <source>
        <dbReference type="SAM" id="Phobius"/>
    </source>
</evidence>
<keyword evidence="1" id="KW-0812">Transmembrane</keyword>
<keyword evidence="1" id="KW-1133">Transmembrane helix</keyword>
<dbReference type="RefSeq" id="WP_037280286.1">
    <property type="nucleotide sequence ID" value="NZ_KK088571.1"/>
</dbReference>
<evidence type="ECO:0000313" key="3">
    <source>
        <dbReference type="Proteomes" id="UP000019666"/>
    </source>
</evidence>
<feature type="transmembrane region" description="Helical" evidence="1">
    <location>
        <begin position="6"/>
        <end position="24"/>
    </location>
</feature>
<keyword evidence="1" id="KW-0472">Membrane</keyword>
<dbReference type="HOGENOM" id="CLU_168255_0_0_5"/>
<gene>
    <name evidence="2" type="ORF">Rumeso_02465</name>
</gene>
<dbReference type="Proteomes" id="UP000019666">
    <property type="component" value="Unassembled WGS sequence"/>
</dbReference>
<reference evidence="2 3" key="1">
    <citation type="submission" date="2013-02" db="EMBL/GenBank/DDBJ databases">
        <authorList>
            <person name="Fiebig A."/>
            <person name="Goeker M."/>
            <person name="Klenk H.-P.P."/>
        </authorList>
    </citation>
    <scope>NUCLEOTIDE SEQUENCE [LARGE SCALE GENOMIC DNA]</scope>
    <source>
        <strain evidence="2 3">DSM 19309</strain>
    </source>
</reference>